<dbReference type="InterPro" id="IPR057447">
    <property type="entry name" value="Bbp19-like_phage"/>
</dbReference>
<evidence type="ECO:0000313" key="3">
    <source>
        <dbReference type="EMBL" id="SNZ21297.1"/>
    </source>
</evidence>
<evidence type="ECO:0000256" key="1">
    <source>
        <dbReference type="SAM" id="MobiDB-lite"/>
    </source>
</evidence>
<reference evidence="3 4" key="1">
    <citation type="submission" date="2017-09" db="EMBL/GenBank/DDBJ databases">
        <authorList>
            <person name="Ehlers B."/>
            <person name="Leendertz F.H."/>
        </authorList>
    </citation>
    <scope>NUCLEOTIDE SEQUENCE [LARGE SCALE GENOMIC DNA]</scope>
    <source>
        <strain evidence="3 4">DSM 18289</strain>
    </source>
</reference>
<keyword evidence="4" id="KW-1185">Reference proteome</keyword>
<proteinExistence type="predicted"/>
<feature type="region of interest" description="Disordered" evidence="1">
    <location>
        <begin position="1"/>
        <end position="22"/>
    </location>
</feature>
<dbReference type="OrthoDB" id="8450482at2"/>
<feature type="compositionally biased region" description="Basic and acidic residues" evidence="1">
    <location>
        <begin position="13"/>
        <end position="22"/>
    </location>
</feature>
<evidence type="ECO:0000313" key="4">
    <source>
        <dbReference type="Proteomes" id="UP000219439"/>
    </source>
</evidence>
<dbReference type="EMBL" id="OBEL01000007">
    <property type="protein sequence ID" value="SNZ21297.1"/>
    <property type="molecule type" value="Genomic_DNA"/>
</dbReference>
<evidence type="ECO:0000259" key="2">
    <source>
        <dbReference type="Pfam" id="PF25181"/>
    </source>
</evidence>
<accession>A0A285PJ54</accession>
<organism evidence="3 4">
    <name type="scientific">Cohaesibacter gelatinilyticus</name>
    <dbReference type="NCBI Taxonomy" id="372072"/>
    <lineage>
        <taxon>Bacteria</taxon>
        <taxon>Pseudomonadati</taxon>
        <taxon>Pseudomonadota</taxon>
        <taxon>Alphaproteobacteria</taxon>
        <taxon>Hyphomicrobiales</taxon>
        <taxon>Cohaesibacteraceae</taxon>
    </lineage>
</organism>
<dbReference type="Proteomes" id="UP000219439">
    <property type="component" value="Unassembled WGS sequence"/>
</dbReference>
<dbReference type="Pfam" id="PF25181">
    <property type="entry name" value="Phage_Bbp19"/>
    <property type="match status" value="1"/>
</dbReference>
<feature type="domain" description="Bbp19-like phage" evidence="2">
    <location>
        <begin position="37"/>
        <end position="83"/>
    </location>
</feature>
<sequence>MSKDQSEEQDQELGERERQLREDTYNMLRNPQSMRCIWWILQQCGIYGVSFTGDEMTAFREGQRSIGLTIIQKIAEVDETAYPTLMLEMSKFEAKIKEAEEAGKSDDE</sequence>
<name>A0A285PJ54_9HYPH</name>
<dbReference type="RefSeq" id="WP_097155671.1">
    <property type="nucleotide sequence ID" value="NZ_OBEL01000007.1"/>
</dbReference>
<protein>
    <recommendedName>
        <fullName evidence="2">Bbp19-like phage domain-containing protein</fullName>
    </recommendedName>
</protein>
<dbReference type="AlphaFoldDB" id="A0A285PJ54"/>
<gene>
    <name evidence="3" type="ORF">SAMN06265368_4414</name>
</gene>